<feature type="compositionally biased region" description="Polar residues" evidence="1">
    <location>
        <begin position="63"/>
        <end position="72"/>
    </location>
</feature>
<keyword evidence="2" id="KW-0812">Transmembrane</keyword>
<feature type="region of interest" description="Disordered" evidence="1">
    <location>
        <begin position="1"/>
        <end position="79"/>
    </location>
</feature>
<feature type="transmembrane region" description="Helical" evidence="2">
    <location>
        <begin position="202"/>
        <end position="223"/>
    </location>
</feature>
<keyword evidence="2" id="KW-1133">Transmembrane helix</keyword>
<evidence type="ECO:0000256" key="1">
    <source>
        <dbReference type="SAM" id="MobiDB-lite"/>
    </source>
</evidence>
<gene>
    <name evidence="3" type="ORF">E4U13_005483</name>
</gene>
<sequence length="271" mass="29782">MASAESSSQPPMRAIDPQPIPSPSNIPYFQPPSGPQTYISQPGPGQFLSSHPALESYMPNQLEPGSTANNPTIPGRTLTPTALPVSVDVHNLLREYLGVRQKIRQGGDGSQAAYALESRLRTEAGMVLGELSTLQAEVRALAKSAQDSRWSRFFVGGAIAALIPAVRQIFRRGSDEDSHVSSNDTEYAFRRSKGLLSGIRRAILGGGAFAKIAMFVFAVLYVFQNEVTIRVARTLNKRLKGLTERVERGDEDVSEADLRIFDGWRWRVVLW</sequence>
<evidence type="ECO:0000256" key="2">
    <source>
        <dbReference type="SAM" id="Phobius"/>
    </source>
</evidence>
<dbReference type="EMBL" id="SRQM01000446">
    <property type="protein sequence ID" value="KAG6110193.1"/>
    <property type="molecule type" value="Genomic_DNA"/>
</dbReference>
<reference evidence="3 4" key="1">
    <citation type="journal article" date="2020" name="bioRxiv">
        <title>Whole genome comparisons of ergot fungi reveals the divergence and evolution of species within the genus Claviceps are the result of varying mechanisms driving genome evolution and host range expansion.</title>
        <authorList>
            <person name="Wyka S.A."/>
            <person name="Mondo S.J."/>
            <person name="Liu M."/>
            <person name="Dettman J."/>
            <person name="Nalam V."/>
            <person name="Broders K.D."/>
        </authorList>
    </citation>
    <scope>NUCLEOTIDE SEQUENCE [LARGE SCALE GENOMIC DNA]</scope>
    <source>
        <strain evidence="3 4">LM576</strain>
    </source>
</reference>
<comment type="caution">
    <text evidence="3">The sequence shown here is derived from an EMBL/GenBank/DDBJ whole genome shotgun (WGS) entry which is preliminary data.</text>
</comment>
<feature type="compositionally biased region" description="Polar residues" evidence="1">
    <location>
        <begin position="1"/>
        <end position="10"/>
    </location>
</feature>
<proteinExistence type="predicted"/>
<accession>A0A9P7PXB1</accession>
<dbReference type="Proteomes" id="UP000732380">
    <property type="component" value="Unassembled WGS sequence"/>
</dbReference>
<keyword evidence="4" id="KW-1185">Reference proteome</keyword>
<evidence type="ECO:0000313" key="4">
    <source>
        <dbReference type="Proteomes" id="UP000732380"/>
    </source>
</evidence>
<feature type="compositionally biased region" description="Pro residues" evidence="1">
    <location>
        <begin position="18"/>
        <end position="34"/>
    </location>
</feature>
<keyword evidence="2" id="KW-0472">Membrane</keyword>
<protein>
    <submittedName>
        <fullName evidence="3">Uncharacterized protein</fullName>
    </submittedName>
</protein>
<organism evidence="3 4">
    <name type="scientific">Claviceps humidiphila</name>
    <dbReference type="NCBI Taxonomy" id="1294629"/>
    <lineage>
        <taxon>Eukaryota</taxon>
        <taxon>Fungi</taxon>
        <taxon>Dikarya</taxon>
        <taxon>Ascomycota</taxon>
        <taxon>Pezizomycotina</taxon>
        <taxon>Sordariomycetes</taxon>
        <taxon>Hypocreomycetidae</taxon>
        <taxon>Hypocreales</taxon>
        <taxon>Clavicipitaceae</taxon>
        <taxon>Claviceps</taxon>
    </lineage>
</organism>
<evidence type="ECO:0000313" key="3">
    <source>
        <dbReference type="EMBL" id="KAG6110193.1"/>
    </source>
</evidence>
<name>A0A9P7PXB1_9HYPO</name>
<dbReference type="AlphaFoldDB" id="A0A9P7PXB1"/>